<organism evidence="2 3">
    <name type="scientific">Embleya scabrispora</name>
    <dbReference type="NCBI Taxonomy" id="159449"/>
    <lineage>
        <taxon>Bacteria</taxon>
        <taxon>Bacillati</taxon>
        <taxon>Actinomycetota</taxon>
        <taxon>Actinomycetes</taxon>
        <taxon>Kitasatosporales</taxon>
        <taxon>Streptomycetaceae</taxon>
        <taxon>Embleya</taxon>
    </lineage>
</organism>
<evidence type="ECO:0000256" key="1">
    <source>
        <dbReference type="SAM" id="MobiDB-lite"/>
    </source>
</evidence>
<name>A0A1T3NHX5_9ACTN</name>
<keyword evidence="3" id="KW-1185">Reference proteome</keyword>
<evidence type="ECO:0000313" key="3">
    <source>
        <dbReference type="Proteomes" id="UP000190037"/>
    </source>
</evidence>
<gene>
    <name evidence="2" type="ORF">B4N89_47290</name>
</gene>
<accession>A0A1T3NHX5</accession>
<dbReference type="AlphaFoldDB" id="A0A1T3NHX5"/>
<feature type="region of interest" description="Disordered" evidence="1">
    <location>
        <begin position="136"/>
        <end position="164"/>
    </location>
</feature>
<dbReference type="EMBL" id="MWQN01000008">
    <property type="protein sequence ID" value="OPC76417.1"/>
    <property type="molecule type" value="Genomic_DNA"/>
</dbReference>
<feature type="compositionally biased region" description="Polar residues" evidence="1">
    <location>
        <begin position="155"/>
        <end position="164"/>
    </location>
</feature>
<protein>
    <submittedName>
        <fullName evidence="2">Uncharacterized protein</fullName>
    </submittedName>
</protein>
<comment type="caution">
    <text evidence="2">The sequence shown here is derived from an EMBL/GenBank/DDBJ whole genome shotgun (WGS) entry which is preliminary data.</text>
</comment>
<proteinExistence type="predicted"/>
<sequence length="164" mass="17437">MAVEKALGDLVTGPGVIAHRTRRWGPHDRELTLLEARIDISDPAPGKPRRLLIWDQVSLWRCGTADARRHVARPHDLLSVAVPAPERIAFAVRTLLTGLPVGSSRADDTPLPSTIALSHDLRDAIADGDLEHDPAARLATYAATPRPGAIGPDGSASTSPTTTS</sequence>
<reference evidence="2 3" key="1">
    <citation type="submission" date="2017-03" db="EMBL/GenBank/DDBJ databases">
        <title>Draft genome sequence of Streptomyces scabrisporus NF3, endophyte isolated from Amphipterygium adstringens.</title>
        <authorList>
            <person name="Vazquez M."/>
            <person name="Ceapa C.D."/>
            <person name="Rodriguez Luna D."/>
            <person name="Sanchez Esquivel S."/>
        </authorList>
    </citation>
    <scope>NUCLEOTIDE SEQUENCE [LARGE SCALE GENOMIC DNA]</scope>
    <source>
        <strain evidence="2 3">NF3</strain>
    </source>
</reference>
<dbReference type="Proteomes" id="UP000190037">
    <property type="component" value="Unassembled WGS sequence"/>
</dbReference>
<evidence type="ECO:0000313" key="2">
    <source>
        <dbReference type="EMBL" id="OPC76417.1"/>
    </source>
</evidence>